<dbReference type="Pfam" id="PF07690">
    <property type="entry name" value="MFS_1"/>
    <property type="match status" value="1"/>
</dbReference>
<keyword evidence="2 6" id="KW-0812">Transmembrane</keyword>
<feature type="transmembrane region" description="Helical" evidence="6">
    <location>
        <begin position="12"/>
        <end position="31"/>
    </location>
</feature>
<keyword evidence="8" id="KW-1185">Reference proteome</keyword>
<feature type="region of interest" description="Disordered" evidence="5">
    <location>
        <begin position="182"/>
        <end position="205"/>
    </location>
</feature>
<dbReference type="Gene3D" id="1.20.1250.20">
    <property type="entry name" value="MFS general substrate transporter like domains"/>
    <property type="match status" value="2"/>
</dbReference>
<comment type="subcellular location">
    <subcellularLocation>
        <location evidence="1">Membrane</location>
        <topology evidence="1">Multi-pass membrane protein</topology>
    </subcellularLocation>
</comment>
<reference evidence="7" key="2">
    <citation type="submission" date="2020-09" db="EMBL/GenBank/DDBJ databases">
        <authorList>
            <person name="Sun Q."/>
            <person name="Ohkuma M."/>
        </authorList>
    </citation>
    <scope>NUCLEOTIDE SEQUENCE</scope>
    <source>
        <strain evidence="7">JCM 4346</strain>
    </source>
</reference>
<accession>A0A918FFZ5</accession>
<dbReference type="PANTHER" id="PTHR23514:SF13">
    <property type="entry name" value="INNER MEMBRANE PROTEIN YBJJ"/>
    <property type="match status" value="1"/>
</dbReference>
<dbReference type="SUPFAM" id="SSF103473">
    <property type="entry name" value="MFS general substrate transporter"/>
    <property type="match status" value="1"/>
</dbReference>
<dbReference type="InterPro" id="IPR011701">
    <property type="entry name" value="MFS"/>
</dbReference>
<dbReference type="Proteomes" id="UP000658320">
    <property type="component" value="Unassembled WGS sequence"/>
</dbReference>
<dbReference type="AlphaFoldDB" id="A0A918FFZ5"/>
<feature type="transmembrane region" description="Helical" evidence="6">
    <location>
        <begin position="164"/>
        <end position="182"/>
    </location>
</feature>
<dbReference type="InterPro" id="IPR036259">
    <property type="entry name" value="MFS_trans_sf"/>
</dbReference>
<sequence>MKTAPLTARRSRGLLTGYFAGLGVVMAVWGARMPAVQQAAHLSTAHLALVLLAAALGMVAGLQSGGRLARPARLPALLTSGAAGLTACLAFLGLCDSLALLLAAALAFGIAHGVLDVAANSAAVRCQNAYGRPIMSGLHAAYSIGALAGAALAAVTAHTAHSTLFLTTGLVLTGAALAAAPATRSPNGTDQPPAPAHPGPDEARPTLSSAKLWLLGALAAATLLGEGAAADWAAVHLHSLHASTAVSAAAFALYSAAMATGRLTGDRLTTAFGAPGVVRVGAILAAAGLTTGVVTSSTPLALAGWSVFGLGLSITVPCLISAAGVGGPRAVATVAVTGYLGLLAGPALIGALAAVTTLPTALLLPALLAAAVAALSHRALEKPSP</sequence>
<evidence type="ECO:0000256" key="3">
    <source>
        <dbReference type="ARBA" id="ARBA00022989"/>
    </source>
</evidence>
<dbReference type="InterPro" id="IPR051788">
    <property type="entry name" value="MFS_Transporter"/>
</dbReference>
<evidence type="ECO:0000313" key="8">
    <source>
        <dbReference type="Proteomes" id="UP000658320"/>
    </source>
</evidence>
<evidence type="ECO:0008006" key="9">
    <source>
        <dbReference type="Google" id="ProtNLM"/>
    </source>
</evidence>
<feature type="transmembrane region" description="Helical" evidence="6">
    <location>
        <begin position="240"/>
        <end position="259"/>
    </location>
</feature>
<feature type="transmembrane region" description="Helical" evidence="6">
    <location>
        <begin position="140"/>
        <end position="158"/>
    </location>
</feature>
<evidence type="ECO:0000256" key="1">
    <source>
        <dbReference type="ARBA" id="ARBA00004141"/>
    </source>
</evidence>
<feature type="transmembrane region" description="Helical" evidence="6">
    <location>
        <begin position="361"/>
        <end position="380"/>
    </location>
</feature>
<feature type="transmembrane region" description="Helical" evidence="6">
    <location>
        <begin position="212"/>
        <end position="234"/>
    </location>
</feature>
<feature type="transmembrane region" description="Helical" evidence="6">
    <location>
        <begin position="330"/>
        <end position="355"/>
    </location>
</feature>
<dbReference type="EMBL" id="BMSX01000015">
    <property type="protein sequence ID" value="GGR35549.1"/>
    <property type="molecule type" value="Genomic_DNA"/>
</dbReference>
<keyword evidence="4 6" id="KW-0472">Membrane</keyword>
<name>A0A918FFZ5_9ACTN</name>
<evidence type="ECO:0000256" key="4">
    <source>
        <dbReference type="ARBA" id="ARBA00023136"/>
    </source>
</evidence>
<feature type="transmembrane region" description="Helical" evidence="6">
    <location>
        <begin position="43"/>
        <end position="62"/>
    </location>
</feature>
<evidence type="ECO:0000256" key="5">
    <source>
        <dbReference type="SAM" id="MobiDB-lite"/>
    </source>
</evidence>
<gene>
    <name evidence="7" type="ORF">GCM10010251_59900</name>
</gene>
<dbReference type="GO" id="GO:0016020">
    <property type="term" value="C:membrane"/>
    <property type="evidence" value="ECO:0007669"/>
    <property type="project" value="UniProtKB-SubCell"/>
</dbReference>
<comment type="caution">
    <text evidence="7">The sequence shown here is derived from an EMBL/GenBank/DDBJ whole genome shotgun (WGS) entry which is preliminary data.</text>
</comment>
<feature type="transmembrane region" description="Helical" evidence="6">
    <location>
        <begin position="271"/>
        <end position="294"/>
    </location>
</feature>
<dbReference type="RefSeq" id="WP_189940869.1">
    <property type="nucleotide sequence ID" value="NZ_BMSX01000015.1"/>
</dbReference>
<dbReference type="CDD" id="cd17393">
    <property type="entry name" value="MFS_MosC_like"/>
    <property type="match status" value="1"/>
</dbReference>
<proteinExistence type="predicted"/>
<keyword evidence="3 6" id="KW-1133">Transmembrane helix</keyword>
<feature type="transmembrane region" description="Helical" evidence="6">
    <location>
        <begin position="74"/>
        <end position="92"/>
    </location>
</feature>
<dbReference type="PANTHER" id="PTHR23514">
    <property type="entry name" value="BYPASS OF STOP CODON PROTEIN 6"/>
    <property type="match status" value="1"/>
</dbReference>
<feature type="transmembrane region" description="Helical" evidence="6">
    <location>
        <begin position="300"/>
        <end position="323"/>
    </location>
</feature>
<evidence type="ECO:0000256" key="2">
    <source>
        <dbReference type="ARBA" id="ARBA00022692"/>
    </source>
</evidence>
<evidence type="ECO:0000313" key="7">
    <source>
        <dbReference type="EMBL" id="GGR35549.1"/>
    </source>
</evidence>
<evidence type="ECO:0000256" key="6">
    <source>
        <dbReference type="SAM" id="Phobius"/>
    </source>
</evidence>
<protein>
    <recommendedName>
        <fullName evidence="9">MFS transporter</fullName>
    </recommendedName>
</protein>
<organism evidence="7 8">
    <name type="scientific">Streptomyces aurantiogriseus</name>
    <dbReference type="NCBI Taxonomy" id="66870"/>
    <lineage>
        <taxon>Bacteria</taxon>
        <taxon>Bacillati</taxon>
        <taxon>Actinomycetota</taxon>
        <taxon>Actinomycetes</taxon>
        <taxon>Kitasatosporales</taxon>
        <taxon>Streptomycetaceae</taxon>
        <taxon>Streptomyces</taxon>
    </lineage>
</organism>
<dbReference type="GO" id="GO:0022857">
    <property type="term" value="F:transmembrane transporter activity"/>
    <property type="evidence" value="ECO:0007669"/>
    <property type="project" value="InterPro"/>
</dbReference>
<reference evidence="7" key="1">
    <citation type="journal article" date="2014" name="Int. J. Syst. Evol. Microbiol.">
        <title>Complete genome sequence of Corynebacterium casei LMG S-19264T (=DSM 44701T), isolated from a smear-ripened cheese.</title>
        <authorList>
            <consortium name="US DOE Joint Genome Institute (JGI-PGF)"/>
            <person name="Walter F."/>
            <person name="Albersmeier A."/>
            <person name="Kalinowski J."/>
            <person name="Ruckert C."/>
        </authorList>
    </citation>
    <scope>NUCLEOTIDE SEQUENCE</scope>
    <source>
        <strain evidence="7">JCM 4346</strain>
    </source>
</reference>
<feature type="transmembrane region" description="Helical" evidence="6">
    <location>
        <begin position="98"/>
        <end position="119"/>
    </location>
</feature>